<keyword evidence="2" id="KW-1185">Reference proteome</keyword>
<evidence type="ECO:0000313" key="1">
    <source>
        <dbReference type="EMBL" id="KAJ3203454.1"/>
    </source>
</evidence>
<sequence>MNKFSKTISLKLFQKNYSNAPPPANNSHVLFHLKRFFDQHPLKLNLNVHRATLFDISHRNIVYKYFFDYIIKRFTEPYAEPFRKDFPDAVRAALPIFFEEYNSFCKNAKFETFTDANGKVNTTFSEDGKFSNLVSPALLLHFSTLLHGISLTNSTFTIKLNSIESVKLGDFCIAFGPVGAVTSTIPSGEVVKYYRDGLGVVKTKNPNYYLLNGTHFQFVLDVSDGDPDLPDDLDPQMMSFDTYVECEFSFSFAEATMQQMRVGTMKRIVCIKWESYYDDVRWKIADIDNYIISKTPLLDKYRL</sequence>
<dbReference type="Proteomes" id="UP001211065">
    <property type="component" value="Unassembled WGS sequence"/>
</dbReference>
<organism evidence="1 2">
    <name type="scientific">Clydaea vesicula</name>
    <dbReference type="NCBI Taxonomy" id="447962"/>
    <lineage>
        <taxon>Eukaryota</taxon>
        <taxon>Fungi</taxon>
        <taxon>Fungi incertae sedis</taxon>
        <taxon>Chytridiomycota</taxon>
        <taxon>Chytridiomycota incertae sedis</taxon>
        <taxon>Chytridiomycetes</taxon>
        <taxon>Lobulomycetales</taxon>
        <taxon>Lobulomycetaceae</taxon>
        <taxon>Clydaea</taxon>
    </lineage>
</organism>
<dbReference type="AlphaFoldDB" id="A0AAD5XV03"/>
<evidence type="ECO:0000313" key="2">
    <source>
        <dbReference type="Proteomes" id="UP001211065"/>
    </source>
</evidence>
<proteinExistence type="predicted"/>
<accession>A0AAD5XV03</accession>
<gene>
    <name evidence="1" type="ORF">HK099_001505</name>
</gene>
<name>A0AAD5XV03_9FUNG</name>
<protein>
    <submittedName>
        <fullName evidence="1">Uncharacterized protein</fullName>
    </submittedName>
</protein>
<dbReference type="EMBL" id="JADGJW010001427">
    <property type="protein sequence ID" value="KAJ3203454.1"/>
    <property type="molecule type" value="Genomic_DNA"/>
</dbReference>
<feature type="non-terminal residue" evidence="1">
    <location>
        <position position="303"/>
    </location>
</feature>
<comment type="caution">
    <text evidence="1">The sequence shown here is derived from an EMBL/GenBank/DDBJ whole genome shotgun (WGS) entry which is preliminary data.</text>
</comment>
<reference evidence="1" key="1">
    <citation type="submission" date="2020-05" db="EMBL/GenBank/DDBJ databases">
        <title>Phylogenomic resolution of chytrid fungi.</title>
        <authorList>
            <person name="Stajich J.E."/>
            <person name="Amses K."/>
            <person name="Simmons R."/>
            <person name="Seto K."/>
            <person name="Myers J."/>
            <person name="Bonds A."/>
            <person name="Quandt C.A."/>
            <person name="Barry K."/>
            <person name="Liu P."/>
            <person name="Grigoriev I."/>
            <person name="Longcore J.E."/>
            <person name="James T.Y."/>
        </authorList>
    </citation>
    <scope>NUCLEOTIDE SEQUENCE</scope>
    <source>
        <strain evidence="1">JEL0476</strain>
    </source>
</reference>